<protein>
    <submittedName>
        <fullName evidence="2">Recombinase XerC</fullName>
    </submittedName>
</protein>
<proteinExistence type="predicted"/>
<reference evidence="2 3" key="1">
    <citation type="submission" date="2017-07" db="EMBL/GenBank/DDBJ databases">
        <title>Fictibacillus sp. nov. GDSW-R2A3 Genome sequencing and assembly.</title>
        <authorList>
            <person name="Mayilraj S."/>
        </authorList>
    </citation>
    <scope>NUCLEOTIDE SEQUENCE [LARGE SCALE GENOMIC DNA]</scope>
    <source>
        <strain evidence="2 3">GDSW-R2A3</strain>
    </source>
</reference>
<dbReference type="InterPro" id="IPR011010">
    <property type="entry name" value="DNA_brk_join_enz"/>
</dbReference>
<dbReference type="GO" id="GO:0015074">
    <property type="term" value="P:DNA integration"/>
    <property type="evidence" value="ECO:0007669"/>
    <property type="project" value="InterPro"/>
</dbReference>
<dbReference type="Gene3D" id="1.10.443.10">
    <property type="entry name" value="Intergrase catalytic core"/>
    <property type="match status" value="1"/>
</dbReference>
<dbReference type="GO" id="GO:0006310">
    <property type="term" value="P:DNA recombination"/>
    <property type="evidence" value="ECO:0007669"/>
    <property type="project" value="UniProtKB-KW"/>
</dbReference>
<organism evidence="2 3">
    <name type="scientific">Fictibacillus aquaticus</name>
    <dbReference type="NCBI Taxonomy" id="2021314"/>
    <lineage>
        <taxon>Bacteria</taxon>
        <taxon>Bacillati</taxon>
        <taxon>Bacillota</taxon>
        <taxon>Bacilli</taxon>
        <taxon>Bacillales</taxon>
        <taxon>Fictibacillaceae</taxon>
        <taxon>Fictibacillus</taxon>
    </lineage>
</organism>
<comment type="caution">
    <text evidence="2">The sequence shown here is derived from an EMBL/GenBank/DDBJ whole genome shotgun (WGS) entry which is preliminary data.</text>
</comment>
<evidence type="ECO:0000256" key="1">
    <source>
        <dbReference type="ARBA" id="ARBA00023172"/>
    </source>
</evidence>
<evidence type="ECO:0000313" key="3">
    <source>
        <dbReference type="Proteomes" id="UP000215059"/>
    </source>
</evidence>
<dbReference type="GO" id="GO:0003677">
    <property type="term" value="F:DNA binding"/>
    <property type="evidence" value="ECO:0007669"/>
    <property type="project" value="InterPro"/>
</dbReference>
<dbReference type="InterPro" id="IPR013762">
    <property type="entry name" value="Integrase-like_cat_sf"/>
</dbReference>
<keyword evidence="3" id="KW-1185">Reference proteome</keyword>
<keyword evidence="1" id="KW-0233">DNA recombination</keyword>
<sequence length="40" mass="4693">YVSQRLGHQTIKTTADIYLDVTDKFEADELNKFAAYTRRN</sequence>
<dbReference type="EMBL" id="NOII01000094">
    <property type="protein sequence ID" value="OYD55948.1"/>
    <property type="molecule type" value="Genomic_DNA"/>
</dbReference>
<feature type="non-terminal residue" evidence="2">
    <location>
        <position position="1"/>
    </location>
</feature>
<gene>
    <name evidence="2" type="ORF">CGZ90_20160</name>
</gene>
<dbReference type="SUPFAM" id="SSF56349">
    <property type="entry name" value="DNA breaking-rejoining enzymes"/>
    <property type="match status" value="1"/>
</dbReference>
<accession>A0A235F3Z1</accession>
<dbReference type="AlphaFoldDB" id="A0A235F3Z1"/>
<dbReference type="Proteomes" id="UP000215059">
    <property type="component" value="Unassembled WGS sequence"/>
</dbReference>
<evidence type="ECO:0000313" key="2">
    <source>
        <dbReference type="EMBL" id="OYD55948.1"/>
    </source>
</evidence>
<name>A0A235F3Z1_9BACL</name>